<dbReference type="GO" id="GO:0008270">
    <property type="term" value="F:zinc ion binding"/>
    <property type="evidence" value="ECO:0007669"/>
    <property type="project" value="UniProtKB-KW"/>
</dbReference>
<dbReference type="PANTHER" id="PTHR24104">
    <property type="entry name" value="E3 UBIQUITIN-PROTEIN LIGASE NHLRC1-RELATED"/>
    <property type="match status" value="1"/>
</dbReference>
<protein>
    <recommendedName>
        <fullName evidence="4">SMP-30/Gluconolactonase/LRE-like region domain-containing protein</fullName>
    </recommendedName>
</protein>
<dbReference type="Pfam" id="PF01436">
    <property type="entry name" value="NHL"/>
    <property type="match status" value="4"/>
</dbReference>
<evidence type="ECO:0000313" key="3">
    <source>
        <dbReference type="EMBL" id="KKL17846.1"/>
    </source>
</evidence>
<comment type="caution">
    <text evidence="3">The sequence shown here is derived from an EMBL/GenBank/DDBJ whole genome shotgun (WGS) entry which is preliminary data.</text>
</comment>
<dbReference type="InterPro" id="IPR011042">
    <property type="entry name" value="6-blade_b-propeller_TolB-like"/>
</dbReference>
<name>A0A0F9DJE4_9ZZZZ</name>
<accession>A0A0F9DJE4</accession>
<dbReference type="Gene3D" id="2.120.10.30">
    <property type="entry name" value="TolB, C-terminal domain"/>
    <property type="match status" value="3"/>
</dbReference>
<dbReference type="AlphaFoldDB" id="A0A0F9DJE4"/>
<dbReference type="PANTHER" id="PTHR24104:SF25">
    <property type="entry name" value="PROTEIN LIN-41"/>
    <property type="match status" value="1"/>
</dbReference>
<evidence type="ECO:0008006" key="4">
    <source>
        <dbReference type="Google" id="ProtNLM"/>
    </source>
</evidence>
<dbReference type="InterPro" id="IPR001258">
    <property type="entry name" value="NHL_repeat"/>
</dbReference>
<dbReference type="EMBL" id="LAZR01039100">
    <property type="protein sequence ID" value="KKL17846.1"/>
    <property type="molecule type" value="Genomic_DNA"/>
</dbReference>
<dbReference type="SUPFAM" id="SSF101898">
    <property type="entry name" value="NHL repeat"/>
    <property type="match status" value="1"/>
</dbReference>
<keyword evidence="1" id="KW-0677">Repeat</keyword>
<evidence type="ECO:0000256" key="1">
    <source>
        <dbReference type="ARBA" id="ARBA00022737"/>
    </source>
</evidence>
<feature type="region of interest" description="Disordered" evidence="2">
    <location>
        <begin position="168"/>
        <end position="187"/>
    </location>
</feature>
<gene>
    <name evidence="3" type="ORF">LCGC14_2481460</name>
</gene>
<organism evidence="3">
    <name type="scientific">marine sediment metagenome</name>
    <dbReference type="NCBI Taxonomy" id="412755"/>
    <lineage>
        <taxon>unclassified sequences</taxon>
        <taxon>metagenomes</taxon>
        <taxon>ecological metagenomes</taxon>
    </lineage>
</organism>
<sequence>ADLGSVDSSAYFPLIYDPSAGADIEGRLIIGRSGDAPGALANPSGVAVDDEGNIYVLDSGNARIQKFDPAGRLLKATGDGGRGEGEFNQPADLAIDAEGDVYVIDTWNHRVQKFDADLTFITAWGGPTKDLVNPGDYEMWGPRSIAVDGEGNVWVVDTGTQRVRKFSPDGKPLGTVGERGRGPGQFREPVGIAFDPVTGDFLVADVGNARIQRFDSEMQAIAAYPIDEWKDLNAANKPYLAALPDGRILASDPVHGRILLLDQGGSVIASLSSVSGEALAFPRGIAYDADGGFVFTSEGAAGRVRRFPLSDFALR</sequence>
<feature type="non-terminal residue" evidence="3">
    <location>
        <position position="1"/>
    </location>
</feature>
<reference evidence="3" key="1">
    <citation type="journal article" date="2015" name="Nature">
        <title>Complex archaea that bridge the gap between prokaryotes and eukaryotes.</title>
        <authorList>
            <person name="Spang A."/>
            <person name="Saw J.H."/>
            <person name="Jorgensen S.L."/>
            <person name="Zaremba-Niedzwiedzka K."/>
            <person name="Martijn J."/>
            <person name="Lind A.E."/>
            <person name="van Eijk R."/>
            <person name="Schleper C."/>
            <person name="Guy L."/>
            <person name="Ettema T.J."/>
        </authorList>
    </citation>
    <scope>NUCLEOTIDE SEQUENCE</scope>
</reference>
<proteinExistence type="predicted"/>
<dbReference type="CDD" id="cd05819">
    <property type="entry name" value="NHL"/>
    <property type="match status" value="1"/>
</dbReference>
<evidence type="ECO:0000256" key="2">
    <source>
        <dbReference type="SAM" id="MobiDB-lite"/>
    </source>
</evidence>
<dbReference type="InterPro" id="IPR050952">
    <property type="entry name" value="TRIM-NHL_E3_ligases"/>
</dbReference>
<dbReference type="PROSITE" id="PS51125">
    <property type="entry name" value="NHL"/>
    <property type="match status" value="4"/>
</dbReference>